<evidence type="ECO:0000313" key="1">
    <source>
        <dbReference type="EMBL" id="KZE45892.1"/>
    </source>
</evidence>
<dbReference type="Pfam" id="PF26421">
    <property type="entry name" value="Avidin_like"/>
    <property type="match status" value="1"/>
</dbReference>
<dbReference type="AlphaFoldDB" id="A0A0J5SJU7"/>
<reference evidence="2" key="1">
    <citation type="submission" date="2016-01" db="EMBL/GenBank/DDBJ databases">
        <title>Whole genome sequencing of Bhargavaea cecembensis T14.</title>
        <authorList>
            <person name="Hong K.W."/>
        </authorList>
    </citation>
    <scope>NUCLEOTIDE SEQUENCE [LARGE SCALE GENOMIC DNA]</scope>
    <source>
        <strain evidence="2">M19</strain>
    </source>
</reference>
<organism evidence="1 2">
    <name type="scientific">Rossellomorea marisflavi</name>
    <dbReference type="NCBI Taxonomy" id="189381"/>
    <lineage>
        <taxon>Bacteria</taxon>
        <taxon>Bacillati</taxon>
        <taxon>Bacillota</taxon>
        <taxon>Bacilli</taxon>
        <taxon>Bacillales</taxon>
        <taxon>Bacillaceae</taxon>
        <taxon>Rossellomorea</taxon>
    </lineage>
</organism>
<proteinExistence type="predicted"/>
<accession>A0A0J5SJU7</accession>
<dbReference type="OrthoDB" id="5684515at2"/>
<evidence type="ECO:0000313" key="2">
    <source>
        <dbReference type="Proteomes" id="UP000076510"/>
    </source>
</evidence>
<gene>
    <name evidence="1" type="ORF">AV649_03205</name>
</gene>
<comment type="caution">
    <text evidence="1">The sequence shown here is derived from an EMBL/GenBank/DDBJ whole genome shotgun (WGS) entry which is preliminary data.</text>
</comment>
<protein>
    <submittedName>
        <fullName evidence="1">N-acetylglutamate synthase</fullName>
    </submittedName>
</protein>
<dbReference type="EMBL" id="LQQY01000034">
    <property type="protein sequence ID" value="KZE45892.1"/>
    <property type="molecule type" value="Genomic_DNA"/>
</dbReference>
<dbReference type="InterPro" id="IPR058595">
    <property type="entry name" value="Avidin-like"/>
</dbReference>
<dbReference type="PATRIC" id="fig|189381.10.peg.3496"/>
<sequence>MNYHNRTFTAVENSENGEVSTRTIFTYQQEGDLLTGSYEGGEIQKGFLIGLVGDDGCLDFRYNHVNVDGAIRGGICRSTPTLLDDGRIELKEDWEWLDEARSKGHSVIREIVEGDR</sequence>
<name>A0A0J5SJU7_9BACI</name>
<dbReference type="Proteomes" id="UP000076510">
    <property type="component" value="Unassembled WGS sequence"/>
</dbReference>